<dbReference type="Proteomes" id="UP000717996">
    <property type="component" value="Unassembled WGS sequence"/>
</dbReference>
<feature type="compositionally biased region" description="Low complexity" evidence="1">
    <location>
        <begin position="624"/>
        <end position="636"/>
    </location>
</feature>
<feature type="region of interest" description="Disordered" evidence="1">
    <location>
        <begin position="620"/>
        <end position="663"/>
    </location>
</feature>
<dbReference type="PANTHER" id="PTHR33066:SF2">
    <property type="entry name" value="FILAGGRIN-2-LIKE"/>
    <property type="match status" value="1"/>
</dbReference>
<proteinExistence type="predicted"/>
<feature type="region of interest" description="Disordered" evidence="1">
    <location>
        <begin position="765"/>
        <end position="808"/>
    </location>
</feature>
<gene>
    <name evidence="2" type="ORF">G6F51_009930</name>
</gene>
<name>A0A9P7C734_RHIOR</name>
<accession>A0A9P7C734</accession>
<evidence type="ECO:0000313" key="3">
    <source>
        <dbReference type="Proteomes" id="UP000717996"/>
    </source>
</evidence>
<evidence type="ECO:0000313" key="2">
    <source>
        <dbReference type="EMBL" id="KAG1538173.1"/>
    </source>
</evidence>
<reference evidence="2" key="1">
    <citation type="journal article" date="2020" name="Microb. Genom.">
        <title>Genetic diversity of clinical and environmental Mucorales isolates obtained from an investigation of mucormycosis cases among solid organ transplant recipients.</title>
        <authorList>
            <person name="Nguyen M.H."/>
            <person name="Kaul D."/>
            <person name="Muto C."/>
            <person name="Cheng S.J."/>
            <person name="Richter R.A."/>
            <person name="Bruno V.M."/>
            <person name="Liu G."/>
            <person name="Beyhan S."/>
            <person name="Sundermann A.J."/>
            <person name="Mounaud S."/>
            <person name="Pasculle A.W."/>
            <person name="Nierman W.C."/>
            <person name="Driscoll E."/>
            <person name="Cumbie R."/>
            <person name="Clancy C.J."/>
            <person name="Dupont C.L."/>
        </authorList>
    </citation>
    <scope>NUCLEOTIDE SEQUENCE</scope>
    <source>
        <strain evidence="2">GL16</strain>
    </source>
</reference>
<feature type="compositionally biased region" description="Polar residues" evidence="1">
    <location>
        <begin position="768"/>
        <end position="808"/>
    </location>
</feature>
<organism evidence="2 3">
    <name type="scientific">Rhizopus oryzae</name>
    <name type="common">Mucormycosis agent</name>
    <name type="synonym">Rhizopus arrhizus var. delemar</name>
    <dbReference type="NCBI Taxonomy" id="64495"/>
    <lineage>
        <taxon>Eukaryota</taxon>
        <taxon>Fungi</taxon>
        <taxon>Fungi incertae sedis</taxon>
        <taxon>Mucoromycota</taxon>
        <taxon>Mucoromycotina</taxon>
        <taxon>Mucoromycetes</taxon>
        <taxon>Mucorales</taxon>
        <taxon>Mucorineae</taxon>
        <taxon>Rhizopodaceae</taxon>
        <taxon>Rhizopus</taxon>
    </lineage>
</organism>
<evidence type="ECO:0000256" key="1">
    <source>
        <dbReference type="SAM" id="MobiDB-lite"/>
    </source>
</evidence>
<comment type="caution">
    <text evidence="2">The sequence shown here is derived from an EMBL/GenBank/DDBJ whole genome shotgun (WGS) entry which is preliminary data.</text>
</comment>
<protein>
    <submittedName>
        <fullName evidence="2">Uncharacterized protein</fullName>
    </submittedName>
</protein>
<sequence>MRQSSNIKQGLNIKQGYGRCRSEDERYDQNTICLLHNFLSRAPWSTIMNEFNYIQLSDEQKEQLYQEFKLRARIEEEAREGEFDIPEEILENLDNTSKGELKTQFKRYHKSLPQYKRGTWTSAETINKCFHADLKRDNLDSYQVVCRDYRHSEKLRTAATAATEIYEELSSLIDGENHVLINALEKARRLAVFAFANAKFIDQEAKELAAKALKLPPSIRNFAEEEETDKILAFSSEKVEQVHKALIEEASSSVAEEVNHFETRLKEASVDKNLFLDEAIQLSQIFGTNQLQHCHLLLNRTNEHNSSPILLINNPLYISRQPLRNSGGWDITRWTPSSFYSLLEEDYPPSMATICDSRGLPNSVEFNSTPLEIPSNKMSINGRSNCCERSSKKILGCGNHRNITNPKQTLLIPFLYCQGTDKKKTHIGLQTFEQIRPVPPLQDGRDTSFAITSRERRSHLQDRLERCICSGASPSTIQTISNLFTSGNGIPIQVPSVWLKCSSQDLFQTHVLCGGTIEEKGNKISLLPGRHMLSSKIDEGNEREYARNFSTPKESRFSYQLQEEQLATTEDSRISGFSIQYFNDANHTPSAKTKEDCKQNSSSKEIADCILLQMDSQFNRENDCSNSSNRRSIDSSPFSAEGLSEEPARSSSKLGKPLSTNTKKFRRSTMVGKLLRTTQRSTYPQGGFQNASNRYLRRCIRQRLRSKQRRTRDSRILDQGRTVNFNKRKRVEDCMDCPATTRRKTSKQCYQDIFGQHHSNKICDESRGNSVANPSGPSPPNTVITQQVPDTPSVCSYPRNQSGYIRSK</sequence>
<dbReference type="AlphaFoldDB" id="A0A9P7C734"/>
<feature type="compositionally biased region" description="Polar residues" evidence="1">
    <location>
        <begin position="649"/>
        <end position="662"/>
    </location>
</feature>
<dbReference type="EMBL" id="JAANIT010001933">
    <property type="protein sequence ID" value="KAG1538173.1"/>
    <property type="molecule type" value="Genomic_DNA"/>
</dbReference>
<dbReference type="PANTHER" id="PTHR33066">
    <property type="entry name" value="INTEGRASE_SAM-LIKE_N DOMAIN-CONTAINING PROTEIN"/>
    <property type="match status" value="1"/>
</dbReference>